<dbReference type="InterPro" id="IPR028345">
    <property type="entry name" value="Antibiotic_NAT-like"/>
</dbReference>
<keyword evidence="2" id="KW-1185">Reference proteome</keyword>
<dbReference type="AlphaFoldDB" id="A0AAE3FZV7"/>
<gene>
    <name evidence="1" type="ORF">AArcSt2_15165</name>
</gene>
<dbReference type="InterPro" id="IPR003679">
    <property type="entry name" value="Amioglycoside_AcTrfase"/>
</dbReference>
<dbReference type="GO" id="GO:0046677">
    <property type="term" value="P:response to antibiotic"/>
    <property type="evidence" value="ECO:0007669"/>
    <property type="project" value="InterPro"/>
</dbReference>
<dbReference type="RefSeq" id="WP_250585842.1">
    <property type="nucleotide sequence ID" value="NZ_JAKRVX010000009.1"/>
</dbReference>
<dbReference type="SUPFAM" id="SSF110710">
    <property type="entry name" value="TTHA0583/YokD-like"/>
    <property type="match status" value="1"/>
</dbReference>
<organism evidence="1 2">
    <name type="scientific">Natronocalculus amylovorans</name>
    <dbReference type="NCBI Taxonomy" id="2917812"/>
    <lineage>
        <taxon>Archaea</taxon>
        <taxon>Methanobacteriati</taxon>
        <taxon>Methanobacteriota</taxon>
        <taxon>Stenosarchaea group</taxon>
        <taxon>Halobacteria</taxon>
        <taxon>Halobacteriales</taxon>
        <taxon>Haloferacaceae</taxon>
        <taxon>Natronocalculus</taxon>
    </lineage>
</organism>
<proteinExistence type="predicted"/>
<dbReference type="Proteomes" id="UP001203207">
    <property type="component" value="Unassembled WGS sequence"/>
</dbReference>
<protein>
    <submittedName>
        <fullName evidence="1">AAC(3) family N-acetyltransferase</fullName>
    </submittedName>
</protein>
<reference evidence="1" key="1">
    <citation type="journal article" date="2022" name="Syst. Appl. Microbiol.">
        <title>Natronocalculus amylovorans gen. nov., sp. nov., and Natranaeroarchaeum aerophilus sp. nov., dominant culturable amylolytic natronoarchaea from hypersaline soda lakes in southwestern Siberia.</title>
        <authorList>
            <person name="Sorokin D.Y."/>
            <person name="Elcheninov A.G."/>
            <person name="Khizhniak T.V."/>
            <person name="Koenen M."/>
            <person name="Bale N.J."/>
            <person name="Damste J.S.S."/>
            <person name="Kublanov I.V."/>
        </authorList>
    </citation>
    <scope>NUCLEOTIDE SEQUENCE</scope>
    <source>
        <strain evidence="1">AArc-St2</strain>
    </source>
</reference>
<name>A0AAE3FZV7_9EURY</name>
<sequence length="196" mass="22643">MNALRANFENILATGFTHYFRKSRVYDKQHSRPGHGTFVRLFFNDADYRTNDAIKSILVKGEYRFDECNHRNTYSKNGCFEQVKKDDALTISIGTPWLICSYLHHIEANHGAPYMPAKEYKGVMHDNGSMSEITQTTQMYDGIWTFNKFKLQRHLRAAGILDEYDLNGLSIYAASIPEIDTFVSGKMKQDPYYLVT</sequence>
<comment type="caution">
    <text evidence="1">The sequence shown here is derived from an EMBL/GenBank/DDBJ whole genome shotgun (WGS) entry which is preliminary data.</text>
</comment>
<dbReference type="Pfam" id="PF02522">
    <property type="entry name" value="Antibiotic_NAT"/>
    <property type="match status" value="1"/>
</dbReference>
<dbReference type="GO" id="GO:0008080">
    <property type="term" value="F:N-acetyltransferase activity"/>
    <property type="evidence" value="ECO:0007669"/>
    <property type="project" value="InterPro"/>
</dbReference>
<dbReference type="EMBL" id="JAKRVX010000009">
    <property type="protein sequence ID" value="MCL9818280.1"/>
    <property type="molecule type" value="Genomic_DNA"/>
</dbReference>
<evidence type="ECO:0000313" key="2">
    <source>
        <dbReference type="Proteomes" id="UP001203207"/>
    </source>
</evidence>
<accession>A0AAE3FZV7</accession>
<reference evidence="1" key="2">
    <citation type="submission" date="2022-02" db="EMBL/GenBank/DDBJ databases">
        <authorList>
            <person name="Elcheninov A.G."/>
            <person name="Sorokin D.Y."/>
            <person name="Kublanov I.V."/>
        </authorList>
    </citation>
    <scope>NUCLEOTIDE SEQUENCE</scope>
    <source>
        <strain evidence="1">AArc-St2</strain>
    </source>
</reference>
<evidence type="ECO:0000313" key="1">
    <source>
        <dbReference type="EMBL" id="MCL9818280.1"/>
    </source>
</evidence>